<dbReference type="EC" id="2.4.1.-" evidence="10"/>
<keyword evidence="6" id="KW-0735">Signal-anchor</keyword>
<comment type="subcellular location">
    <subcellularLocation>
        <location evidence="1 10">Golgi apparatus membrane</location>
        <topology evidence="1 10">Single-pass type II membrane protein</topology>
    </subcellularLocation>
</comment>
<comment type="caution">
    <text evidence="11">The sequence shown here is derived from an EMBL/GenBank/DDBJ whole genome shotgun (WGS) entry which is preliminary data.</text>
</comment>
<organism evidence="11 12">
    <name type="scientific">Haemaphysalis longicornis</name>
    <name type="common">Bush tick</name>
    <dbReference type="NCBI Taxonomy" id="44386"/>
    <lineage>
        <taxon>Eukaryota</taxon>
        <taxon>Metazoa</taxon>
        <taxon>Ecdysozoa</taxon>
        <taxon>Arthropoda</taxon>
        <taxon>Chelicerata</taxon>
        <taxon>Arachnida</taxon>
        <taxon>Acari</taxon>
        <taxon>Parasitiformes</taxon>
        <taxon>Ixodida</taxon>
        <taxon>Ixodoidea</taxon>
        <taxon>Ixodidae</taxon>
        <taxon>Haemaphysalinae</taxon>
        <taxon>Haemaphysalis</taxon>
    </lineage>
</organism>
<keyword evidence="7" id="KW-1133">Transmembrane helix</keyword>
<dbReference type="GO" id="GO:0000139">
    <property type="term" value="C:Golgi membrane"/>
    <property type="evidence" value="ECO:0007669"/>
    <property type="project" value="UniProtKB-SubCell"/>
</dbReference>
<dbReference type="PANTHER" id="PTHR11214:SF376">
    <property type="entry name" value="HEXOSYLTRANSFERASE"/>
    <property type="match status" value="1"/>
</dbReference>
<dbReference type="OMA" id="RETNSPW"/>
<evidence type="ECO:0000313" key="11">
    <source>
        <dbReference type="EMBL" id="KAH9365514.1"/>
    </source>
</evidence>
<evidence type="ECO:0000313" key="12">
    <source>
        <dbReference type="Proteomes" id="UP000821853"/>
    </source>
</evidence>
<gene>
    <name evidence="11" type="ORF">HPB48_016292</name>
</gene>
<dbReference type="InterPro" id="IPR029044">
    <property type="entry name" value="Nucleotide-diphossugar_trans"/>
</dbReference>
<dbReference type="VEuPathDB" id="VectorBase:HLOH_055481"/>
<keyword evidence="5" id="KW-0812">Transmembrane</keyword>
<dbReference type="Proteomes" id="UP000821853">
    <property type="component" value="Unassembled WGS sequence"/>
</dbReference>
<reference evidence="11 12" key="1">
    <citation type="journal article" date="2020" name="Cell">
        <title>Large-Scale Comparative Analyses of Tick Genomes Elucidate Their Genetic Diversity and Vector Capacities.</title>
        <authorList>
            <consortium name="Tick Genome and Microbiome Consortium (TIGMIC)"/>
            <person name="Jia N."/>
            <person name="Wang J."/>
            <person name="Shi W."/>
            <person name="Du L."/>
            <person name="Sun Y."/>
            <person name="Zhan W."/>
            <person name="Jiang J.F."/>
            <person name="Wang Q."/>
            <person name="Zhang B."/>
            <person name="Ji P."/>
            <person name="Bell-Sakyi L."/>
            <person name="Cui X.M."/>
            <person name="Yuan T.T."/>
            <person name="Jiang B.G."/>
            <person name="Yang W.F."/>
            <person name="Lam T.T."/>
            <person name="Chang Q.C."/>
            <person name="Ding S.J."/>
            <person name="Wang X.J."/>
            <person name="Zhu J.G."/>
            <person name="Ruan X.D."/>
            <person name="Zhao L."/>
            <person name="Wei J.T."/>
            <person name="Ye R.Z."/>
            <person name="Que T.C."/>
            <person name="Du C.H."/>
            <person name="Zhou Y.H."/>
            <person name="Cheng J.X."/>
            <person name="Dai P.F."/>
            <person name="Guo W.B."/>
            <person name="Han X.H."/>
            <person name="Huang E.J."/>
            <person name="Li L.F."/>
            <person name="Wei W."/>
            <person name="Gao Y.C."/>
            <person name="Liu J.Z."/>
            <person name="Shao H.Z."/>
            <person name="Wang X."/>
            <person name="Wang C.C."/>
            <person name="Yang T.C."/>
            <person name="Huo Q.B."/>
            <person name="Li W."/>
            <person name="Chen H.Y."/>
            <person name="Chen S.E."/>
            <person name="Zhou L.G."/>
            <person name="Ni X.B."/>
            <person name="Tian J.H."/>
            <person name="Sheng Y."/>
            <person name="Liu T."/>
            <person name="Pan Y.S."/>
            <person name="Xia L.Y."/>
            <person name="Li J."/>
            <person name="Zhao F."/>
            <person name="Cao W.C."/>
        </authorList>
    </citation>
    <scope>NUCLEOTIDE SEQUENCE [LARGE SCALE GENOMIC DNA]</scope>
    <source>
        <strain evidence="11">HaeL-2018</strain>
    </source>
</reference>
<dbReference type="OrthoDB" id="6512319at2759"/>
<evidence type="ECO:0000256" key="1">
    <source>
        <dbReference type="ARBA" id="ARBA00004323"/>
    </source>
</evidence>
<evidence type="ECO:0000256" key="2">
    <source>
        <dbReference type="ARBA" id="ARBA00008661"/>
    </source>
</evidence>
<dbReference type="Gene3D" id="3.90.550.50">
    <property type="match status" value="1"/>
</dbReference>
<dbReference type="SUPFAM" id="SSF53448">
    <property type="entry name" value="Nucleotide-diphospho-sugar transferases"/>
    <property type="match status" value="1"/>
</dbReference>
<evidence type="ECO:0000256" key="9">
    <source>
        <dbReference type="ARBA" id="ARBA00023136"/>
    </source>
</evidence>
<keyword evidence="4" id="KW-0808">Transferase</keyword>
<accession>A0A9J6FQE1</accession>
<evidence type="ECO:0000256" key="4">
    <source>
        <dbReference type="ARBA" id="ARBA00022679"/>
    </source>
</evidence>
<dbReference type="GO" id="GO:0016758">
    <property type="term" value="F:hexosyltransferase activity"/>
    <property type="evidence" value="ECO:0007669"/>
    <property type="project" value="InterPro"/>
</dbReference>
<comment type="similarity">
    <text evidence="2 10">Belongs to the glycosyltransferase 31 family.</text>
</comment>
<dbReference type="InterPro" id="IPR002659">
    <property type="entry name" value="Glyco_trans_31"/>
</dbReference>
<proteinExistence type="inferred from homology"/>
<evidence type="ECO:0000256" key="8">
    <source>
        <dbReference type="ARBA" id="ARBA00023034"/>
    </source>
</evidence>
<evidence type="ECO:0000256" key="3">
    <source>
        <dbReference type="ARBA" id="ARBA00022676"/>
    </source>
</evidence>
<keyword evidence="3 10" id="KW-0328">Glycosyltransferase</keyword>
<protein>
    <recommendedName>
        <fullName evidence="10">Hexosyltransferase</fullName>
        <ecNumber evidence="10">2.4.1.-</ecNumber>
    </recommendedName>
</protein>
<dbReference type="Pfam" id="PF01762">
    <property type="entry name" value="Galactosyl_T"/>
    <property type="match status" value="1"/>
</dbReference>
<evidence type="ECO:0000256" key="7">
    <source>
        <dbReference type="ARBA" id="ARBA00022989"/>
    </source>
</evidence>
<keyword evidence="9" id="KW-0472">Membrane</keyword>
<keyword evidence="8 10" id="KW-0333">Golgi apparatus</keyword>
<keyword evidence="12" id="KW-1185">Reference proteome</keyword>
<sequence length="349" mass="40063">MFTLSNVIHWYVQGDYWKRAAVPRSFLLPVINHTPAWQNERPGAYNVPLEVMFWRPTEELLRGYGRLPFAIENVTFLPDAHSVKHRCRTSTLNHIFFVHTAPGNWAKRRVLRKAIGDIELAHKHGWTTVFFIGLSRDIKIQQKVADEAERHGDVVMLPYVDTYRNLTYKYVYGMKWTMDNCGSASYVVKMDDDMVINLTKLLAYLKSRKLAEKPAFHCFVWVNMMVDRNTKSPWYLSRNVYRRNFFPRYCSGSTVLFESTILEALYNASFLVPFMSVDDAFVTGEAAKIAAVGHVRLNRFYSIGGGRWKEVAKGKYIFAQIGIREKASTKLGDNHAGPKGAGSCAPRRC</sequence>
<dbReference type="GO" id="GO:0006493">
    <property type="term" value="P:protein O-linked glycosylation"/>
    <property type="evidence" value="ECO:0007669"/>
    <property type="project" value="TreeGrafter"/>
</dbReference>
<evidence type="ECO:0000256" key="6">
    <source>
        <dbReference type="ARBA" id="ARBA00022968"/>
    </source>
</evidence>
<dbReference type="PANTHER" id="PTHR11214">
    <property type="entry name" value="BETA-1,3-N-ACETYLGLUCOSAMINYLTRANSFERASE"/>
    <property type="match status" value="1"/>
</dbReference>
<evidence type="ECO:0000256" key="10">
    <source>
        <dbReference type="RuleBase" id="RU363063"/>
    </source>
</evidence>
<name>A0A9J6FQE1_HAELO</name>
<evidence type="ECO:0000256" key="5">
    <source>
        <dbReference type="ARBA" id="ARBA00022692"/>
    </source>
</evidence>
<dbReference type="AlphaFoldDB" id="A0A9J6FQE1"/>
<dbReference type="EMBL" id="JABSTR010000003">
    <property type="protein sequence ID" value="KAH9365514.1"/>
    <property type="molecule type" value="Genomic_DNA"/>
</dbReference>